<proteinExistence type="predicted"/>
<name>A0A9P8RKW4_9PEZI</name>
<dbReference type="GO" id="GO:0016491">
    <property type="term" value="F:oxidoreductase activity"/>
    <property type="evidence" value="ECO:0007669"/>
    <property type="project" value="InterPro"/>
</dbReference>
<feature type="domain" description="Tyrosinase copper-binding" evidence="1">
    <location>
        <begin position="22"/>
        <end position="177"/>
    </location>
</feature>
<evidence type="ECO:0000259" key="1">
    <source>
        <dbReference type="Pfam" id="PF00264"/>
    </source>
</evidence>
<dbReference type="RefSeq" id="XP_045954447.1">
    <property type="nucleotide sequence ID" value="XM_046108050.1"/>
</dbReference>
<accession>A0A9P8RKW4</accession>
<dbReference type="GeneID" id="70136941"/>
<dbReference type="Gene3D" id="1.10.1280.10">
    <property type="entry name" value="Di-copper center containing domain from catechol oxidase"/>
    <property type="match status" value="1"/>
</dbReference>
<gene>
    <name evidence="2" type="ORF">BKA67DRAFT_662678</name>
</gene>
<keyword evidence="3" id="KW-1185">Reference proteome</keyword>
<dbReference type="InterPro" id="IPR002227">
    <property type="entry name" value="Tyrosinase_Cu-bd"/>
</dbReference>
<organism evidence="2 3">
    <name type="scientific">Truncatella angustata</name>
    <dbReference type="NCBI Taxonomy" id="152316"/>
    <lineage>
        <taxon>Eukaryota</taxon>
        <taxon>Fungi</taxon>
        <taxon>Dikarya</taxon>
        <taxon>Ascomycota</taxon>
        <taxon>Pezizomycotina</taxon>
        <taxon>Sordariomycetes</taxon>
        <taxon>Xylariomycetidae</taxon>
        <taxon>Amphisphaeriales</taxon>
        <taxon>Sporocadaceae</taxon>
        <taxon>Truncatella</taxon>
    </lineage>
</organism>
<evidence type="ECO:0000313" key="2">
    <source>
        <dbReference type="EMBL" id="KAH6647935.1"/>
    </source>
</evidence>
<dbReference type="SUPFAM" id="SSF48056">
    <property type="entry name" value="Di-copper centre-containing domain"/>
    <property type="match status" value="1"/>
</dbReference>
<reference evidence="2" key="1">
    <citation type="journal article" date="2021" name="Nat. Commun.">
        <title>Genetic determinants of endophytism in the Arabidopsis root mycobiome.</title>
        <authorList>
            <person name="Mesny F."/>
            <person name="Miyauchi S."/>
            <person name="Thiergart T."/>
            <person name="Pickel B."/>
            <person name="Atanasova L."/>
            <person name="Karlsson M."/>
            <person name="Huettel B."/>
            <person name="Barry K.W."/>
            <person name="Haridas S."/>
            <person name="Chen C."/>
            <person name="Bauer D."/>
            <person name="Andreopoulos W."/>
            <person name="Pangilinan J."/>
            <person name="LaButti K."/>
            <person name="Riley R."/>
            <person name="Lipzen A."/>
            <person name="Clum A."/>
            <person name="Drula E."/>
            <person name="Henrissat B."/>
            <person name="Kohler A."/>
            <person name="Grigoriev I.V."/>
            <person name="Martin F.M."/>
            <person name="Hacquard S."/>
        </authorList>
    </citation>
    <scope>NUCLEOTIDE SEQUENCE</scope>
    <source>
        <strain evidence="2">MPI-SDFR-AT-0073</strain>
    </source>
</reference>
<dbReference type="Proteomes" id="UP000758603">
    <property type="component" value="Unassembled WGS sequence"/>
</dbReference>
<comment type="caution">
    <text evidence="2">The sequence shown here is derived from an EMBL/GenBank/DDBJ whole genome shotgun (WGS) entry which is preliminary data.</text>
</comment>
<dbReference type="EMBL" id="JAGPXC010000008">
    <property type="protein sequence ID" value="KAH6647935.1"/>
    <property type="molecule type" value="Genomic_DNA"/>
</dbReference>
<dbReference type="InterPro" id="IPR008922">
    <property type="entry name" value="Di-copper_centre_dom_sf"/>
</dbReference>
<dbReference type="AlphaFoldDB" id="A0A9P8RKW4"/>
<sequence>MRREWRQMSCVEKRQFIQAVKFWDWTKDSDTLAYSPLLNELPGFGSDGNPQADFANGTHGGYCVTDGNFANHMAAIDYIDTSRVTPSSHCVSRRFDPEDPEGRHSGALITRSTISDIIALPDFASFSDAMLNETTGPAVVVPNWMQGDMAQYTAPNDVLYFLHLTQVGRLWWVWQHQVTALRLNDYTGRRRND</sequence>
<protein>
    <recommendedName>
        <fullName evidence="1">Tyrosinase copper-binding domain-containing protein</fullName>
    </recommendedName>
</protein>
<evidence type="ECO:0000313" key="3">
    <source>
        <dbReference type="Proteomes" id="UP000758603"/>
    </source>
</evidence>
<dbReference type="OrthoDB" id="6132182at2759"/>
<dbReference type="Pfam" id="PF00264">
    <property type="entry name" value="Tyrosinase"/>
    <property type="match status" value="1"/>
</dbReference>